<comment type="caution">
    <text evidence="1">The sequence shown here is derived from an EMBL/GenBank/DDBJ whole genome shotgun (WGS) entry which is preliminary data.</text>
</comment>
<protein>
    <submittedName>
        <fullName evidence="1">Sigma-70 family RNA polymerase sigma factor</fullName>
    </submittedName>
</protein>
<accession>A0A8J7E0N7</accession>
<dbReference type="AlphaFoldDB" id="A0A8J7E0N7"/>
<gene>
    <name evidence="1" type="ORF">IQ249_19495</name>
</gene>
<dbReference type="EMBL" id="JADEWZ010000037">
    <property type="protein sequence ID" value="MBE9118083.1"/>
    <property type="molecule type" value="Genomic_DNA"/>
</dbReference>
<evidence type="ECO:0000313" key="2">
    <source>
        <dbReference type="Proteomes" id="UP000654482"/>
    </source>
</evidence>
<evidence type="ECO:0000313" key="1">
    <source>
        <dbReference type="EMBL" id="MBE9118083.1"/>
    </source>
</evidence>
<proteinExistence type="predicted"/>
<organism evidence="1 2">
    <name type="scientific">Lusitaniella coriacea LEGE 07157</name>
    <dbReference type="NCBI Taxonomy" id="945747"/>
    <lineage>
        <taxon>Bacteria</taxon>
        <taxon>Bacillati</taxon>
        <taxon>Cyanobacteriota</taxon>
        <taxon>Cyanophyceae</taxon>
        <taxon>Spirulinales</taxon>
        <taxon>Lusitaniellaceae</taxon>
        <taxon>Lusitaniella</taxon>
    </lineage>
</organism>
<dbReference type="Proteomes" id="UP000654482">
    <property type="component" value="Unassembled WGS sequence"/>
</dbReference>
<reference evidence="1" key="1">
    <citation type="submission" date="2020-10" db="EMBL/GenBank/DDBJ databases">
        <authorList>
            <person name="Castelo-Branco R."/>
            <person name="Eusebio N."/>
            <person name="Adriana R."/>
            <person name="Vieira A."/>
            <person name="Brugerolle De Fraissinette N."/>
            <person name="Rezende De Castro R."/>
            <person name="Schneider M.P."/>
            <person name="Vasconcelos V."/>
            <person name="Leao P.N."/>
        </authorList>
    </citation>
    <scope>NUCLEOTIDE SEQUENCE</scope>
    <source>
        <strain evidence="1">LEGE 07157</strain>
    </source>
</reference>
<dbReference type="RefSeq" id="WP_194031170.1">
    <property type="nucleotide sequence ID" value="NZ_JADEWZ010000037.1"/>
</dbReference>
<sequence length="212" mass="24750">MTDTLDEKLQHLAIAAQQFPLGTPERQRTVHQLLVHLQASKKLCRPSCPRQLLGSYYEIYAIALQNLFKYLYKRIEAYDPEKATVLQWSNFLLTRRFPDAIREIQGMKDAQNVRLDKIDLEPDLQANSRNSIAPEVKKILNFLKENPDGIFTKLCVNELPNVHFQLIATQFLSGYKWHEISQQLNIPVSTLSSFYQRNLKRFAPLFKEYLLL</sequence>
<keyword evidence="2" id="KW-1185">Reference proteome</keyword>
<name>A0A8J7E0N7_9CYAN</name>